<feature type="compositionally biased region" description="Basic residues" evidence="2">
    <location>
        <begin position="185"/>
        <end position="194"/>
    </location>
</feature>
<dbReference type="EMBL" id="JARAKH010000033">
    <property type="protein sequence ID" value="KAK8385151.1"/>
    <property type="molecule type" value="Genomic_DNA"/>
</dbReference>
<evidence type="ECO:0000313" key="4">
    <source>
        <dbReference type="Proteomes" id="UP001487740"/>
    </source>
</evidence>
<keyword evidence="4" id="KW-1185">Reference proteome</keyword>
<evidence type="ECO:0008006" key="5">
    <source>
        <dbReference type="Google" id="ProtNLM"/>
    </source>
</evidence>
<evidence type="ECO:0000256" key="1">
    <source>
        <dbReference type="SAM" id="Coils"/>
    </source>
</evidence>
<name>A0AAW0TCT1_SCYPA</name>
<accession>A0AAW0TCT1</accession>
<dbReference type="AlphaFoldDB" id="A0AAW0TCT1"/>
<feature type="region of interest" description="Disordered" evidence="2">
    <location>
        <begin position="178"/>
        <end position="214"/>
    </location>
</feature>
<feature type="compositionally biased region" description="Basic and acidic residues" evidence="2">
    <location>
        <begin position="195"/>
        <end position="207"/>
    </location>
</feature>
<sequence length="299" mass="32610">MFCVTMWDVKVPHTAYSVPVALDTVPVESKIVPNETSAFFPIGTVSVLPKIVPGIASDSSTICSSQLADLKVPDRARSASVPCGNHVDTKLMVPDSVSSAPILCGTPTVDTRVTVPDKANNISLPCVTQTSDTKLAQDTASTCHSAAYGTVTINTSLIPASESASDIGLHSTRTIDTTNIAQHNGTKKRIRKRKNTSETVKKTRKYEQGPLSDQLEERKRLDAIRAKKCRERNRGEILALREKLAQMEKEKNAMVQELAGRQAYEEVIRKILWEKTGIMVLPFTPSSDKKVPPQPQTSG</sequence>
<feature type="coiled-coil region" evidence="1">
    <location>
        <begin position="230"/>
        <end position="257"/>
    </location>
</feature>
<keyword evidence="1" id="KW-0175">Coiled coil</keyword>
<gene>
    <name evidence="3" type="ORF">O3P69_012148</name>
</gene>
<comment type="caution">
    <text evidence="3">The sequence shown here is derived from an EMBL/GenBank/DDBJ whole genome shotgun (WGS) entry which is preliminary data.</text>
</comment>
<protein>
    <recommendedName>
        <fullName evidence="5">BZIP domain-containing protein</fullName>
    </recommendedName>
</protein>
<dbReference type="Proteomes" id="UP001487740">
    <property type="component" value="Unassembled WGS sequence"/>
</dbReference>
<reference evidence="3 4" key="1">
    <citation type="submission" date="2023-03" db="EMBL/GenBank/DDBJ databases">
        <title>High-quality genome of Scylla paramamosain provides insights in environmental adaptation.</title>
        <authorList>
            <person name="Zhang L."/>
        </authorList>
    </citation>
    <scope>NUCLEOTIDE SEQUENCE [LARGE SCALE GENOMIC DNA]</scope>
    <source>
        <strain evidence="3">LZ_2023a</strain>
        <tissue evidence="3">Muscle</tissue>
    </source>
</reference>
<dbReference type="CDD" id="cd14686">
    <property type="entry name" value="bZIP"/>
    <property type="match status" value="1"/>
</dbReference>
<organism evidence="3 4">
    <name type="scientific">Scylla paramamosain</name>
    <name type="common">Mud crab</name>
    <dbReference type="NCBI Taxonomy" id="85552"/>
    <lineage>
        <taxon>Eukaryota</taxon>
        <taxon>Metazoa</taxon>
        <taxon>Ecdysozoa</taxon>
        <taxon>Arthropoda</taxon>
        <taxon>Crustacea</taxon>
        <taxon>Multicrustacea</taxon>
        <taxon>Malacostraca</taxon>
        <taxon>Eumalacostraca</taxon>
        <taxon>Eucarida</taxon>
        <taxon>Decapoda</taxon>
        <taxon>Pleocyemata</taxon>
        <taxon>Brachyura</taxon>
        <taxon>Eubrachyura</taxon>
        <taxon>Portunoidea</taxon>
        <taxon>Portunidae</taxon>
        <taxon>Portuninae</taxon>
        <taxon>Scylla</taxon>
    </lineage>
</organism>
<evidence type="ECO:0000256" key="2">
    <source>
        <dbReference type="SAM" id="MobiDB-lite"/>
    </source>
</evidence>
<proteinExistence type="predicted"/>
<evidence type="ECO:0000313" key="3">
    <source>
        <dbReference type="EMBL" id="KAK8385151.1"/>
    </source>
</evidence>